<dbReference type="AlphaFoldDB" id="A0A1B2EP11"/>
<dbReference type="KEGG" id="moc:BB934_09385"/>
<dbReference type="PIRSF" id="PIRSF031780">
    <property type="entry name" value="UCP031780"/>
    <property type="match status" value="1"/>
</dbReference>
<proteinExistence type="predicted"/>
<evidence type="ECO:0000313" key="1">
    <source>
        <dbReference type="EMBL" id="ANY81689.1"/>
    </source>
</evidence>
<dbReference type="RefSeq" id="WP_099512716.1">
    <property type="nucleotide sequence ID" value="NZ_CP016616.1"/>
</dbReference>
<gene>
    <name evidence="1" type="ORF">BB934_09385</name>
</gene>
<dbReference type="InterPro" id="IPR009945">
    <property type="entry name" value="ATPase_inh_sub_z"/>
</dbReference>
<sequence length="107" mass="12037">MTAFDDRRNAFEKQFAHDEDLRFKATARRNKLFGLWVADRLGKTGDEAETYAKSVVLADFEEAGDADVLRKAYKDLEGAGKTADEAELKAKLVQLTERAIEEVKVGR</sequence>
<dbReference type="Gene3D" id="1.10.790.20">
    <property type="entry name" value="Domain of unknown function DUF1476"/>
    <property type="match status" value="1"/>
</dbReference>
<organism evidence="1">
    <name type="scientific">Microvirga ossetica</name>
    <dbReference type="NCBI Taxonomy" id="1882682"/>
    <lineage>
        <taxon>Bacteria</taxon>
        <taxon>Pseudomonadati</taxon>
        <taxon>Pseudomonadota</taxon>
        <taxon>Alphaproteobacteria</taxon>
        <taxon>Hyphomicrobiales</taxon>
        <taxon>Methylobacteriaceae</taxon>
        <taxon>Microvirga</taxon>
    </lineage>
</organism>
<protein>
    <recommendedName>
        <fullName evidence="2">Aldolase</fullName>
    </recommendedName>
</protein>
<dbReference type="EMBL" id="CP016616">
    <property type="protein sequence ID" value="ANY81689.1"/>
    <property type="molecule type" value="Genomic_DNA"/>
</dbReference>
<evidence type="ECO:0008006" key="2">
    <source>
        <dbReference type="Google" id="ProtNLM"/>
    </source>
</evidence>
<dbReference type="OrthoDB" id="9810387at2"/>
<name>A0A1B2EP11_9HYPH</name>
<dbReference type="Pfam" id="PF07345">
    <property type="entry name" value="ATPaseInh_sub_z"/>
    <property type="match status" value="1"/>
</dbReference>
<reference evidence="1" key="1">
    <citation type="submission" date="2016-07" db="EMBL/GenBank/DDBJ databases">
        <title>Microvirga ossetica sp. nov. a new species of rhizobia isolated from root nodules of the legume species Vicia alpestris Steven originated from North Ossetia region in the Caucasus.</title>
        <authorList>
            <person name="Safronova V.I."/>
            <person name="Kuznetsova I.G."/>
            <person name="Sazanova A.L."/>
            <person name="Belimov A."/>
            <person name="Andronov E."/>
            <person name="Osledkin Y.S."/>
            <person name="Onishchuk O.P."/>
            <person name="Kurchak O.N."/>
            <person name="Shaposhnikov A.I."/>
            <person name="Willems A."/>
            <person name="Tikhonovich I.A."/>
        </authorList>
    </citation>
    <scope>NUCLEOTIDE SEQUENCE [LARGE SCALE GENOMIC DNA]</scope>
    <source>
        <strain evidence="1">V5/3M</strain>
    </source>
</reference>
<accession>A0A1B2EP11</accession>
<dbReference type="InterPro" id="IPR038293">
    <property type="entry name" value="ATPase_inh_sub_z_sf"/>
</dbReference>